<dbReference type="OrthoDB" id="273982at2"/>
<organism evidence="1 2">
    <name type="scientific">Blastopirellula retiformator</name>
    <dbReference type="NCBI Taxonomy" id="2527970"/>
    <lineage>
        <taxon>Bacteria</taxon>
        <taxon>Pseudomonadati</taxon>
        <taxon>Planctomycetota</taxon>
        <taxon>Planctomycetia</taxon>
        <taxon>Pirellulales</taxon>
        <taxon>Pirellulaceae</taxon>
        <taxon>Blastopirellula</taxon>
    </lineage>
</organism>
<evidence type="ECO:0000313" key="1">
    <source>
        <dbReference type="EMBL" id="TWT30033.1"/>
    </source>
</evidence>
<evidence type="ECO:0000313" key="2">
    <source>
        <dbReference type="Proteomes" id="UP000318878"/>
    </source>
</evidence>
<sequence>MSSDSDNDIQFVDAIDSDGRGLFVSFPGRGDRFGHVVSIVCGEEIVPCMVSLEGDDAEEWPDSPPIQQLSVEQRKTGAVGLGVGQAGKSHWSVTVETFAEERRIDFHVACRLKMHPAQISSRYASLLGEGIEPTSVDPYTWSWTAGDKTLLVRESVFDHYPAPEFPATASGFEINAAVDQMPFPKTIEWRYSFQLA</sequence>
<reference evidence="1 2" key="1">
    <citation type="submission" date="2019-02" db="EMBL/GenBank/DDBJ databases">
        <title>Deep-cultivation of Planctomycetes and their phenomic and genomic characterization uncovers novel biology.</title>
        <authorList>
            <person name="Wiegand S."/>
            <person name="Jogler M."/>
            <person name="Boedeker C."/>
            <person name="Pinto D."/>
            <person name="Vollmers J."/>
            <person name="Rivas-Marin E."/>
            <person name="Kohn T."/>
            <person name="Peeters S.H."/>
            <person name="Heuer A."/>
            <person name="Rast P."/>
            <person name="Oberbeckmann S."/>
            <person name="Bunk B."/>
            <person name="Jeske O."/>
            <person name="Meyerdierks A."/>
            <person name="Storesund J.E."/>
            <person name="Kallscheuer N."/>
            <person name="Luecker S."/>
            <person name="Lage O.M."/>
            <person name="Pohl T."/>
            <person name="Merkel B.J."/>
            <person name="Hornburger P."/>
            <person name="Mueller R.-W."/>
            <person name="Bruemmer F."/>
            <person name="Labrenz M."/>
            <person name="Spormann A.M."/>
            <person name="Op Den Camp H."/>
            <person name="Overmann J."/>
            <person name="Amann R."/>
            <person name="Jetten M.S.M."/>
            <person name="Mascher T."/>
            <person name="Medema M.H."/>
            <person name="Devos D.P."/>
            <person name="Kaster A.-K."/>
            <person name="Ovreas L."/>
            <person name="Rohde M."/>
            <person name="Galperin M.Y."/>
            <person name="Jogler C."/>
        </authorList>
    </citation>
    <scope>NUCLEOTIDE SEQUENCE [LARGE SCALE GENOMIC DNA]</scope>
    <source>
        <strain evidence="1 2">Enr8</strain>
    </source>
</reference>
<dbReference type="Proteomes" id="UP000318878">
    <property type="component" value="Unassembled WGS sequence"/>
</dbReference>
<name>A0A5C5UWM4_9BACT</name>
<protein>
    <submittedName>
        <fullName evidence="1">Uncharacterized protein</fullName>
    </submittedName>
</protein>
<gene>
    <name evidence="1" type="ORF">Enr8_46900</name>
</gene>
<keyword evidence="2" id="KW-1185">Reference proteome</keyword>
<dbReference type="EMBL" id="SJPF01000006">
    <property type="protein sequence ID" value="TWT30033.1"/>
    <property type="molecule type" value="Genomic_DNA"/>
</dbReference>
<accession>A0A5C5UWM4</accession>
<dbReference type="AlphaFoldDB" id="A0A5C5UWM4"/>
<proteinExistence type="predicted"/>
<comment type="caution">
    <text evidence="1">The sequence shown here is derived from an EMBL/GenBank/DDBJ whole genome shotgun (WGS) entry which is preliminary data.</text>
</comment>
<dbReference type="RefSeq" id="WP_146436269.1">
    <property type="nucleotide sequence ID" value="NZ_SJPF01000006.1"/>
</dbReference>